<evidence type="ECO:0008006" key="3">
    <source>
        <dbReference type="Google" id="ProtNLM"/>
    </source>
</evidence>
<name>E0S6B8_ENCIT</name>
<dbReference type="HOGENOM" id="CLU_1845083_0_0_1"/>
<organism evidence="1 2">
    <name type="scientific">Encephalitozoon intestinalis (strain ATCC 50506)</name>
    <name type="common">Microsporidian parasite</name>
    <name type="synonym">Septata intestinalis</name>
    <dbReference type="NCBI Taxonomy" id="876142"/>
    <lineage>
        <taxon>Eukaryota</taxon>
        <taxon>Fungi</taxon>
        <taxon>Fungi incertae sedis</taxon>
        <taxon>Microsporidia</taxon>
        <taxon>Unikaryonidae</taxon>
        <taxon>Encephalitozoon</taxon>
    </lineage>
</organism>
<proteinExistence type="predicted"/>
<sequence>MFEAINSIDNKVIRKSEDHEKGMILLEYTKALKTLDIGSFLKYRVKHDVNLGLYKRASGYLISNYAIKKTLEEIELNMERYKLLEYKESVFIMARRNIMEKENFVKARKLLNLAREKGFFCNELYELEELLNNEWYPKA</sequence>
<protein>
    <recommendedName>
        <fullName evidence="3">Regulatory protein RecX</fullName>
    </recommendedName>
</protein>
<dbReference type="OrthoDB" id="2191619at2759"/>
<dbReference type="GeneID" id="9698823"/>
<dbReference type="VEuPathDB" id="MicrosporidiaDB:Eint_031100"/>
<reference evidence="1 2" key="1">
    <citation type="journal article" date="2010" name="Nat. Commun.">
        <title>The complete sequence of the smallest known nuclear genome from the microsporidian Encephalitozoon intestinalis.</title>
        <authorList>
            <person name="Corradi N."/>
            <person name="Pombert J.-F."/>
            <person name="Farinelli L."/>
            <person name="Didier E.S."/>
            <person name="Keeling P.J."/>
        </authorList>
    </citation>
    <scope>NUCLEOTIDE SEQUENCE [LARGE SCALE GENOMIC DNA]</scope>
    <source>
        <strain evidence="1 2">ATCC 50506</strain>
    </source>
</reference>
<gene>
    <name evidence="1" type="ORF">Eint_031100</name>
</gene>
<evidence type="ECO:0000313" key="1">
    <source>
        <dbReference type="EMBL" id="ADM11253.1"/>
    </source>
</evidence>
<dbReference type="Proteomes" id="UP000002313">
    <property type="component" value="Chromosome III"/>
</dbReference>
<dbReference type="RefSeq" id="XP_003072613.1">
    <property type="nucleotide sequence ID" value="XM_003072567.1"/>
</dbReference>
<accession>E0S6B8</accession>
<dbReference type="AlphaFoldDB" id="E0S6B8"/>
<dbReference type="KEGG" id="ein:Eint_031100"/>
<evidence type="ECO:0000313" key="2">
    <source>
        <dbReference type="Proteomes" id="UP000002313"/>
    </source>
</evidence>
<dbReference type="EMBL" id="CP001944">
    <property type="protein sequence ID" value="ADM11253.1"/>
    <property type="molecule type" value="Genomic_DNA"/>
</dbReference>
<reference evidence="1 2" key="2">
    <citation type="journal article" date="2012" name="Proc. Natl. Acad. Sci. U.S.A.">
        <title>Gain and loss of multiple functionally related, horizontally transferred genes in the reduced genomes of two microsporidian parasites.</title>
        <authorList>
            <person name="Pombert J.-F."/>
            <person name="Selman M."/>
            <person name="Burki F."/>
            <person name="Bardell F.T."/>
            <person name="Farinelli L."/>
            <person name="Solter L.F."/>
            <person name="Whitman D.W."/>
            <person name="Weiss L.M."/>
            <person name="Corradi N."/>
            <person name="Keeling P.J."/>
        </authorList>
    </citation>
    <scope>NUCLEOTIDE SEQUENCE [LARGE SCALE GENOMIC DNA]</scope>
    <source>
        <strain evidence="1 2">ATCC 50506</strain>
    </source>
</reference>
<keyword evidence="2" id="KW-1185">Reference proteome</keyword>